<feature type="transmembrane region" description="Helical" evidence="6">
    <location>
        <begin position="298"/>
        <end position="317"/>
    </location>
</feature>
<dbReference type="Gene3D" id="3.20.20.80">
    <property type="entry name" value="Glycosidases"/>
    <property type="match status" value="1"/>
</dbReference>
<reference evidence="7" key="1">
    <citation type="submission" date="2023-06" db="EMBL/GenBank/DDBJ databases">
        <title>Draft genome sequence of Nocardioides sp. SOB77.</title>
        <authorList>
            <person name="Zhang G."/>
        </authorList>
    </citation>
    <scope>NUCLEOTIDE SEQUENCE</scope>
    <source>
        <strain evidence="7">SOB77</strain>
    </source>
</reference>
<organism evidence="7 8">
    <name type="scientific">Nocardioides oceani</name>
    <dbReference type="NCBI Taxonomy" id="3058369"/>
    <lineage>
        <taxon>Bacteria</taxon>
        <taxon>Bacillati</taxon>
        <taxon>Actinomycetota</taxon>
        <taxon>Actinomycetes</taxon>
        <taxon>Propionibacteriales</taxon>
        <taxon>Nocardioidaceae</taxon>
        <taxon>Nocardioides</taxon>
    </lineage>
</organism>
<dbReference type="PANTHER" id="PTHR12631">
    <property type="entry name" value="ALPHA-L-IDURONIDASE"/>
    <property type="match status" value="1"/>
</dbReference>
<gene>
    <name evidence="7" type="ORF">QWY28_17680</name>
</gene>
<evidence type="ECO:0000256" key="1">
    <source>
        <dbReference type="ARBA" id="ARBA00004141"/>
    </source>
</evidence>
<keyword evidence="4 6" id="KW-0472">Membrane</keyword>
<dbReference type="Pfam" id="PF01943">
    <property type="entry name" value="Polysacc_synt"/>
    <property type="match status" value="1"/>
</dbReference>
<dbReference type="PANTHER" id="PTHR12631:SF10">
    <property type="entry name" value="BETA-XYLOSIDASE-LIKE PROTEIN-RELATED"/>
    <property type="match status" value="1"/>
</dbReference>
<keyword evidence="8" id="KW-1185">Reference proteome</keyword>
<feature type="transmembrane region" description="Helical" evidence="6">
    <location>
        <begin position="234"/>
        <end position="255"/>
    </location>
</feature>
<feature type="transmembrane region" description="Helical" evidence="6">
    <location>
        <begin position="261"/>
        <end position="286"/>
    </location>
</feature>
<evidence type="ECO:0000313" key="8">
    <source>
        <dbReference type="Proteomes" id="UP001168620"/>
    </source>
</evidence>
<protein>
    <submittedName>
        <fullName evidence="7">Lipopolysaccharide biosynthesis protein</fullName>
    </submittedName>
</protein>
<evidence type="ECO:0000256" key="5">
    <source>
        <dbReference type="SAM" id="MobiDB-lite"/>
    </source>
</evidence>
<name>A0ABT8FKA0_9ACTN</name>
<feature type="region of interest" description="Disordered" evidence="5">
    <location>
        <begin position="460"/>
        <end position="479"/>
    </location>
</feature>
<feature type="compositionally biased region" description="Low complexity" evidence="5">
    <location>
        <begin position="460"/>
        <end position="475"/>
    </location>
</feature>
<feature type="transmembrane region" description="Helical" evidence="6">
    <location>
        <begin position="180"/>
        <end position="201"/>
    </location>
</feature>
<evidence type="ECO:0000256" key="3">
    <source>
        <dbReference type="ARBA" id="ARBA00022989"/>
    </source>
</evidence>
<dbReference type="InterPro" id="IPR002797">
    <property type="entry name" value="Polysacc_synth"/>
</dbReference>
<feature type="transmembrane region" description="Helical" evidence="6">
    <location>
        <begin position="84"/>
        <end position="110"/>
    </location>
</feature>
<evidence type="ECO:0000256" key="4">
    <source>
        <dbReference type="ARBA" id="ARBA00023136"/>
    </source>
</evidence>
<evidence type="ECO:0000256" key="2">
    <source>
        <dbReference type="ARBA" id="ARBA00022692"/>
    </source>
</evidence>
<keyword evidence="2 6" id="KW-0812">Transmembrane</keyword>
<dbReference type="EMBL" id="JAUHJQ010000008">
    <property type="protein sequence ID" value="MDN4174797.1"/>
    <property type="molecule type" value="Genomic_DNA"/>
</dbReference>
<feature type="transmembrane region" description="Helical" evidence="6">
    <location>
        <begin position="329"/>
        <end position="349"/>
    </location>
</feature>
<dbReference type="InterPro" id="IPR051923">
    <property type="entry name" value="Glycosyl_Hydrolase_39"/>
</dbReference>
<feature type="transmembrane region" description="Helical" evidence="6">
    <location>
        <begin position="46"/>
        <end position="72"/>
    </location>
</feature>
<sequence>MSAPAPSEGILAPFRSLLTAQVVGAGLGFVFWVLVARLVPAHEVGVAAAAISTQTFLGLVTSLGLGTLLVAELPLHPPARQRRLVLRSLLAVVLAALVVGTTVAAASGLLGPNLAEALGHPAGAAVFVAGVVAAGCAVVLDEATLGLRRSSVQVWRNLLASGLRFPIAAGLLLAGSRDELVLQVCWVLPLVVSLVAAAGGLRLPRTGAGAAGPALGADVAAYARPALRHHGLNLAVAAGTALVPVVAGVVLSSVANAELAVAWMLATFAFLPPYLLAVALFAHGANTTTEQLREEMRTTLPAALALSLTLCLGAWALGRPVLQVFGGEYAAGSYPVLALLVPAGLWMVVKDHLVTLWRVQGRHGLATRLAGGAVLLELTGAAVGGVLGGAIGLCLGWLAAMVVEVVLGQRWLREAFGGLRWRVPARLRAARTAAGRARWPVLVAAAVVAASVGAGALAASGGSSGTSTPGSAAAGQEPGCAPSAAGPVLDLGVQAATGDPADPLLPAPRVERLVDLAAAAGAGVVSTSVSWRTVQPRAGAEPDWSALDRVLAAAGERGLDVRVQAVDTPDWAHDPGTPGGRWRPPLSDGELDRWAAWVTLLVEHLDGRAAYLEVWTEPNSAEFWSTGPDPAAFARLLRATADAVDAVDAAGGAGDLQLISGGLAGNDVGYLERLLDELGAGEGAGAGDGAGGALPVDLVGVHPYSPGAPDVEAPERVYEREPFGTYDENFLGYARLHDLLADRGLDVPLYLGEFGYPTTDYRGIPGVPDEQRAAYAVAALDAVGCTPYVAALSWYYLHPTPWNPAAWTLLDEQLRPGATWAALREWSDSRGEGDAR</sequence>
<dbReference type="RefSeq" id="WP_300953889.1">
    <property type="nucleotide sequence ID" value="NZ_JAUHJQ010000008.1"/>
</dbReference>
<proteinExistence type="predicted"/>
<feature type="transmembrane region" description="Helical" evidence="6">
    <location>
        <begin position="437"/>
        <end position="459"/>
    </location>
</feature>
<evidence type="ECO:0000313" key="7">
    <source>
        <dbReference type="EMBL" id="MDN4174797.1"/>
    </source>
</evidence>
<comment type="caution">
    <text evidence="7">The sequence shown here is derived from an EMBL/GenBank/DDBJ whole genome shotgun (WGS) entry which is preliminary data.</text>
</comment>
<comment type="subcellular location">
    <subcellularLocation>
        <location evidence="1">Membrane</location>
        <topology evidence="1">Multi-pass membrane protein</topology>
    </subcellularLocation>
</comment>
<dbReference type="InterPro" id="IPR017853">
    <property type="entry name" value="GH"/>
</dbReference>
<feature type="transmembrane region" description="Helical" evidence="6">
    <location>
        <begin position="122"/>
        <end position="142"/>
    </location>
</feature>
<keyword evidence="3 6" id="KW-1133">Transmembrane helix</keyword>
<dbReference type="SUPFAM" id="SSF51445">
    <property type="entry name" value="(Trans)glycosidases"/>
    <property type="match status" value="1"/>
</dbReference>
<dbReference type="Proteomes" id="UP001168620">
    <property type="component" value="Unassembled WGS sequence"/>
</dbReference>
<evidence type="ECO:0000256" key="6">
    <source>
        <dbReference type="SAM" id="Phobius"/>
    </source>
</evidence>
<accession>A0ABT8FKA0</accession>
<feature type="transmembrane region" description="Helical" evidence="6">
    <location>
        <begin position="12"/>
        <end position="34"/>
    </location>
</feature>